<dbReference type="PANTHER" id="PTHR10884">
    <property type="entry name" value="NADH DEHYDROGENASE UBIQUINONE IRON-SULFUR PROTEIN 3"/>
    <property type="match status" value="1"/>
</dbReference>
<evidence type="ECO:0000313" key="7">
    <source>
        <dbReference type="EMBL" id="MBC5993871.1"/>
    </source>
</evidence>
<keyword evidence="3 4" id="KW-0520">NAD</keyword>
<dbReference type="Proteomes" id="UP000603640">
    <property type="component" value="Unassembled WGS sequence"/>
</dbReference>
<proteinExistence type="inferred from homology"/>
<dbReference type="EC" id="7.1.1.-" evidence="3"/>
<dbReference type="GO" id="GO:0008137">
    <property type="term" value="F:NADH dehydrogenase (ubiquinone) activity"/>
    <property type="evidence" value="ECO:0007669"/>
    <property type="project" value="InterPro"/>
</dbReference>
<dbReference type="HAMAP" id="MF_01357">
    <property type="entry name" value="NDH1_NuoC"/>
    <property type="match status" value="1"/>
</dbReference>
<dbReference type="InterPro" id="IPR001268">
    <property type="entry name" value="NADH_UbQ_OxRdtase_30kDa_su"/>
</dbReference>
<keyword evidence="2 3" id="KW-0813">Transport</keyword>
<name>A0A923N9K2_9BACT</name>
<gene>
    <name evidence="3" type="primary">nuoC</name>
    <name evidence="7" type="ORF">H8S84_13575</name>
</gene>
<comment type="similarity">
    <text evidence="1 3 4">Belongs to the complex I 30 kDa subunit family.</text>
</comment>
<keyword evidence="3" id="KW-0472">Membrane</keyword>
<keyword evidence="3" id="KW-1003">Cell membrane</keyword>
<comment type="caution">
    <text evidence="7">The sequence shown here is derived from an EMBL/GenBank/DDBJ whole genome shotgun (WGS) entry which is preliminary data.</text>
</comment>
<dbReference type="GO" id="GO:0048038">
    <property type="term" value="F:quinone binding"/>
    <property type="evidence" value="ECO:0007669"/>
    <property type="project" value="UniProtKB-KW"/>
</dbReference>
<evidence type="ECO:0000256" key="4">
    <source>
        <dbReference type="RuleBase" id="RU003456"/>
    </source>
</evidence>
<comment type="catalytic activity">
    <reaction evidence="3 5">
        <text>a quinone + NADH + 5 H(+)(in) = a quinol + NAD(+) + 4 H(+)(out)</text>
        <dbReference type="Rhea" id="RHEA:57888"/>
        <dbReference type="ChEBI" id="CHEBI:15378"/>
        <dbReference type="ChEBI" id="CHEBI:24646"/>
        <dbReference type="ChEBI" id="CHEBI:57540"/>
        <dbReference type="ChEBI" id="CHEBI:57945"/>
        <dbReference type="ChEBI" id="CHEBI:132124"/>
    </reaction>
</comment>
<evidence type="ECO:0000256" key="3">
    <source>
        <dbReference type="HAMAP-Rule" id="MF_01357"/>
    </source>
</evidence>
<dbReference type="RefSeq" id="WP_187067903.1">
    <property type="nucleotide sequence ID" value="NZ_JACRVF010000004.1"/>
</dbReference>
<organism evidence="7 8">
    <name type="scientific">Pontibacter cellulosilyticus</name>
    <dbReference type="NCBI Taxonomy" id="1720253"/>
    <lineage>
        <taxon>Bacteria</taxon>
        <taxon>Pseudomonadati</taxon>
        <taxon>Bacteroidota</taxon>
        <taxon>Cytophagia</taxon>
        <taxon>Cytophagales</taxon>
        <taxon>Hymenobacteraceae</taxon>
        <taxon>Pontibacter</taxon>
    </lineage>
</organism>
<feature type="domain" description="NADH:ubiquinone oxidoreductase 30kDa subunit" evidence="6">
    <location>
        <begin position="33"/>
        <end position="159"/>
    </location>
</feature>
<dbReference type="GO" id="GO:0050136">
    <property type="term" value="F:NADH dehydrogenase (quinone) (non-electrogenic) activity"/>
    <property type="evidence" value="ECO:0007669"/>
    <property type="project" value="UniProtKB-UniRule"/>
</dbReference>
<dbReference type="Gene3D" id="3.30.460.80">
    <property type="entry name" value="NADH:ubiquinone oxidoreductase, 30kDa subunit"/>
    <property type="match status" value="1"/>
</dbReference>
<dbReference type="GO" id="GO:0005886">
    <property type="term" value="C:plasma membrane"/>
    <property type="evidence" value="ECO:0007669"/>
    <property type="project" value="UniProtKB-SubCell"/>
</dbReference>
<evidence type="ECO:0000259" key="6">
    <source>
        <dbReference type="Pfam" id="PF00329"/>
    </source>
</evidence>
<dbReference type="InterPro" id="IPR010218">
    <property type="entry name" value="NADH_DH_suC"/>
</dbReference>
<protein>
    <recommendedName>
        <fullName evidence="3">NADH-quinone oxidoreductase subunit C</fullName>
        <ecNumber evidence="3">7.1.1.-</ecNumber>
    </recommendedName>
    <alternativeName>
        <fullName evidence="3">NADH dehydrogenase I subunit C</fullName>
    </alternativeName>
    <alternativeName>
        <fullName evidence="3">NDH-1 subunit C</fullName>
    </alternativeName>
</protein>
<comment type="subcellular location">
    <subcellularLocation>
        <location evidence="3">Cell membrane</location>
        <topology evidence="3">Peripheral membrane protein</topology>
        <orientation evidence="3">Cytoplasmic side</orientation>
    </subcellularLocation>
</comment>
<dbReference type="SUPFAM" id="SSF143243">
    <property type="entry name" value="Nqo5-like"/>
    <property type="match status" value="1"/>
</dbReference>
<sequence length="199" mass="23235">MSFEELRDFIVDTFGTEVILEAKADNLQPYLLLQTERLPEVCLELHDNPLTYFDFLSCVTGIDNGPEAGTMEVAYNLYSIPHHHHLTLKVQVPRNNTPEQSIPDVPTVSHIWRTVDWHEREIFDLLGIYFKDHPDMRRILCAADWEGHPLRKDYKLQDYYHGIKVPFDQHNILNGFKGEPISFTNKADNEFGDKREKPE</sequence>
<dbReference type="Pfam" id="PF00329">
    <property type="entry name" value="Complex1_30kDa"/>
    <property type="match status" value="1"/>
</dbReference>
<dbReference type="InterPro" id="IPR020396">
    <property type="entry name" value="NADH_UbQ_OxRdtase_CS"/>
</dbReference>
<keyword evidence="3 4" id="KW-1278">Translocase</keyword>
<dbReference type="PROSITE" id="PS00542">
    <property type="entry name" value="COMPLEX1_30K"/>
    <property type="match status" value="1"/>
</dbReference>
<comment type="subunit">
    <text evidence="3">NDH-1 is composed of 14 different subunits. Subunits NuoB, C, D, E, F, and G constitute the peripheral sector of the complex.</text>
</comment>
<evidence type="ECO:0000313" key="8">
    <source>
        <dbReference type="Proteomes" id="UP000603640"/>
    </source>
</evidence>
<dbReference type="PANTHER" id="PTHR10884:SF14">
    <property type="entry name" value="NADH DEHYDROGENASE [UBIQUINONE] IRON-SULFUR PROTEIN 3, MITOCHONDRIAL"/>
    <property type="match status" value="1"/>
</dbReference>
<accession>A0A923N9K2</accession>
<keyword evidence="3 5" id="KW-0874">Quinone</keyword>
<dbReference type="InterPro" id="IPR037232">
    <property type="entry name" value="NADH_quin_OxRdtase_su_C/D-like"/>
</dbReference>
<evidence type="ECO:0000256" key="1">
    <source>
        <dbReference type="ARBA" id="ARBA00007569"/>
    </source>
</evidence>
<dbReference type="AlphaFoldDB" id="A0A923N9K2"/>
<evidence type="ECO:0000256" key="2">
    <source>
        <dbReference type="ARBA" id="ARBA00022448"/>
    </source>
</evidence>
<comment type="function">
    <text evidence="3">NDH-1 shuttles electrons from NADH, via FMN and iron-sulfur (Fe-S) centers, to quinones in the respiratory chain. The immediate electron acceptor for the enzyme in this species is believed to be a menaquinone. Couples the redox reaction to proton translocation (for every two electrons transferred, four hydrogen ions are translocated across the cytoplasmic membrane), and thus conserves the redox energy in a proton gradient.</text>
</comment>
<evidence type="ECO:0000256" key="5">
    <source>
        <dbReference type="RuleBase" id="RU003582"/>
    </source>
</evidence>
<keyword evidence="8" id="KW-1185">Reference proteome</keyword>
<dbReference type="EMBL" id="JACRVF010000004">
    <property type="protein sequence ID" value="MBC5993871.1"/>
    <property type="molecule type" value="Genomic_DNA"/>
</dbReference>
<reference evidence="7" key="1">
    <citation type="submission" date="2020-08" db="EMBL/GenBank/DDBJ databases">
        <title>Pontibacter sp. SD6 16S ribosomal RNA gene Genome sequencing and assembly.</title>
        <authorList>
            <person name="Kang M."/>
        </authorList>
    </citation>
    <scope>NUCLEOTIDE SEQUENCE</scope>
    <source>
        <strain evidence="7">SD6</strain>
    </source>
</reference>